<accession>A0A1J5I8D6</accession>
<evidence type="ECO:0000313" key="10">
    <source>
        <dbReference type="Proteomes" id="UP000182344"/>
    </source>
</evidence>
<evidence type="ECO:0000256" key="4">
    <source>
        <dbReference type="ARBA" id="ARBA00022679"/>
    </source>
</evidence>
<keyword evidence="5 8" id="KW-0812">Transmembrane</keyword>
<keyword evidence="3" id="KW-0328">Glycosyltransferase</keyword>
<feature type="transmembrane region" description="Helical" evidence="8">
    <location>
        <begin position="86"/>
        <end position="105"/>
    </location>
</feature>
<evidence type="ECO:0008006" key="11">
    <source>
        <dbReference type="Google" id="ProtNLM"/>
    </source>
</evidence>
<feature type="transmembrane region" description="Helical" evidence="8">
    <location>
        <begin position="125"/>
        <end position="143"/>
    </location>
</feature>
<evidence type="ECO:0000313" key="9">
    <source>
        <dbReference type="EMBL" id="OIP87472.1"/>
    </source>
</evidence>
<protein>
    <recommendedName>
        <fullName evidence="11">Glycosyltransferase RgtA/B/C/D-like domain-containing protein</fullName>
    </recommendedName>
</protein>
<feature type="transmembrane region" description="Helical" evidence="8">
    <location>
        <begin position="177"/>
        <end position="206"/>
    </location>
</feature>
<keyword evidence="2" id="KW-1003">Cell membrane</keyword>
<feature type="transmembrane region" description="Helical" evidence="8">
    <location>
        <begin position="152"/>
        <end position="171"/>
    </location>
</feature>
<dbReference type="AlphaFoldDB" id="A0A1J5I8D6"/>
<dbReference type="EMBL" id="MNZO01000017">
    <property type="protein sequence ID" value="OIP87472.1"/>
    <property type="molecule type" value="Genomic_DNA"/>
</dbReference>
<evidence type="ECO:0000256" key="5">
    <source>
        <dbReference type="ARBA" id="ARBA00022692"/>
    </source>
</evidence>
<name>A0A1J5I8D6_9BACT</name>
<dbReference type="STRING" id="1805376.AUK05_01190"/>
<dbReference type="PANTHER" id="PTHR33908">
    <property type="entry name" value="MANNOSYLTRANSFERASE YKCB-RELATED"/>
    <property type="match status" value="1"/>
</dbReference>
<feature type="transmembrane region" description="Helical" evidence="8">
    <location>
        <begin position="318"/>
        <end position="338"/>
    </location>
</feature>
<proteinExistence type="predicted"/>
<sequence length="496" mass="56865">MKNKIPILLFLGISLLYFFTRLQHLTSIPVFGDEAIYLRWSQIIKNVETLRFISLNDGKQPLYMWLVVPLLKLFPTLVAGRLLSILAGYFILVLLIILFAIYQNFSSKNKEPHLFLIESLTKNIYSNFIPALIYLFLPFSFFFDRLAIPDNLLSAFGLLTIIFALLLAKYPRLDLSMLLGLSLGLAWITKSPAIYFVVLSLLIFVFLGNYKKILYPIISVFISFCIYNLLRLGPQFHQIALRNLDYIWPISEIIRHPLDPLVPHLRDLNSLSAKFISLPLILLLFINFKKINKLFFVLLLTFILPLISNLAITKVFTGRYILFSLPYLIVLMSLGFLNLSKKFKYTLFFILLIFIPNIYYQYQLSVNPFTIGLPNSESGYLSGWTSGWGIENISQYLIEQSKASNVIVGTEGYFGTFPDGLQIYTNDIPHLTVFGVDNDLVKIPEKLIDARNHGDDVYVIKNSSKNNFIPSDLIKLSLINTYLKPDGSTILLYQLL</sequence>
<dbReference type="GO" id="GO:0005886">
    <property type="term" value="C:plasma membrane"/>
    <property type="evidence" value="ECO:0007669"/>
    <property type="project" value="UniProtKB-SubCell"/>
</dbReference>
<evidence type="ECO:0000256" key="3">
    <source>
        <dbReference type="ARBA" id="ARBA00022676"/>
    </source>
</evidence>
<dbReference type="InterPro" id="IPR050297">
    <property type="entry name" value="LipidA_mod_glycosyltrf_83"/>
</dbReference>
<feature type="transmembrane region" description="Helical" evidence="8">
    <location>
        <begin position="295"/>
        <end position="312"/>
    </location>
</feature>
<keyword evidence="6 8" id="KW-1133">Transmembrane helix</keyword>
<feature type="transmembrane region" description="Helical" evidence="8">
    <location>
        <begin position="213"/>
        <end position="230"/>
    </location>
</feature>
<reference evidence="9 10" key="1">
    <citation type="journal article" date="2016" name="Environ. Microbiol.">
        <title>Genomic resolution of a cold subsurface aquifer community provides metabolic insights for novel microbes adapted to high CO concentrations.</title>
        <authorList>
            <person name="Probst A.J."/>
            <person name="Castelle C.J."/>
            <person name="Singh A."/>
            <person name="Brown C.T."/>
            <person name="Anantharaman K."/>
            <person name="Sharon I."/>
            <person name="Hug L.A."/>
            <person name="Burstein D."/>
            <person name="Emerson J.B."/>
            <person name="Thomas B.C."/>
            <person name="Banfield J.F."/>
        </authorList>
    </citation>
    <scope>NUCLEOTIDE SEQUENCE [LARGE SCALE GENOMIC DNA]</scope>
    <source>
        <strain evidence="9">CG2_30_35_20</strain>
    </source>
</reference>
<dbReference type="GO" id="GO:0009103">
    <property type="term" value="P:lipopolysaccharide biosynthetic process"/>
    <property type="evidence" value="ECO:0007669"/>
    <property type="project" value="UniProtKB-ARBA"/>
</dbReference>
<evidence type="ECO:0000256" key="8">
    <source>
        <dbReference type="SAM" id="Phobius"/>
    </source>
</evidence>
<dbReference type="Proteomes" id="UP000182344">
    <property type="component" value="Unassembled WGS sequence"/>
</dbReference>
<comment type="subcellular location">
    <subcellularLocation>
        <location evidence="1">Cell membrane</location>
        <topology evidence="1">Multi-pass membrane protein</topology>
    </subcellularLocation>
</comment>
<keyword evidence="7 8" id="KW-0472">Membrane</keyword>
<organism evidence="9 10">
    <name type="scientific">Candidatus Shapirobacteria bacterium CG2_30_35_20</name>
    <dbReference type="NCBI Taxonomy" id="1805376"/>
    <lineage>
        <taxon>Bacteria</taxon>
        <taxon>Candidatus Shapironibacteriota</taxon>
    </lineage>
</organism>
<evidence type="ECO:0000256" key="6">
    <source>
        <dbReference type="ARBA" id="ARBA00022989"/>
    </source>
</evidence>
<evidence type="ECO:0000256" key="7">
    <source>
        <dbReference type="ARBA" id="ARBA00023136"/>
    </source>
</evidence>
<dbReference type="PANTHER" id="PTHR33908:SF11">
    <property type="entry name" value="MEMBRANE PROTEIN"/>
    <property type="match status" value="1"/>
</dbReference>
<dbReference type="GO" id="GO:0016763">
    <property type="term" value="F:pentosyltransferase activity"/>
    <property type="evidence" value="ECO:0007669"/>
    <property type="project" value="TreeGrafter"/>
</dbReference>
<evidence type="ECO:0000256" key="1">
    <source>
        <dbReference type="ARBA" id="ARBA00004651"/>
    </source>
</evidence>
<comment type="caution">
    <text evidence="9">The sequence shown here is derived from an EMBL/GenBank/DDBJ whole genome shotgun (WGS) entry which is preliminary data.</text>
</comment>
<evidence type="ECO:0000256" key="2">
    <source>
        <dbReference type="ARBA" id="ARBA00022475"/>
    </source>
</evidence>
<feature type="transmembrane region" description="Helical" evidence="8">
    <location>
        <begin position="345"/>
        <end position="362"/>
    </location>
</feature>
<gene>
    <name evidence="9" type="ORF">AUK05_01190</name>
</gene>
<keyword evidence="4" id="KW-0808">Transferase</keyword>